<dbReference type="InterPro" id="IPR050317">
    <property type="entry name" value="Plant_Fungal_Acyltransferase"/>
</dbReference>
<sequence length="514" mass="56650">MAGNLIHLPLGPLDHFAPRTYPGGVLYLKLKNGVTAQEAFKDLQEGLRRTIQQLPWLGGKVHWQSNDSPGWRPGQLEIRHLPVAAAEAVDAAPYQLRYNELDTAPAYADMKARGFPIDSVRDEELLWAPFRADIDAGAEVFVAQANFIPGACLLASSIIHVASDATAMFTVLGVWSQHCSYLHSSDERPKAALSDMPVQVTSESSDRTLLGKIWQKERSGRSIEQIDAGVWQLVGLESPKAEVASEQHGEGVARDKTGPQSLPPAMFPATNEPEKTMTSKVFYISPRSFAAMKKAANEELGGTEVSGNDLILALMWRGLMKARSAALQASSEDQNRGVEIQIPVDGRPDFSQNGALPVTYLGNLNFHYRPSMVLGDLLAPSTSLPAVAKRVRSCGLHVHHDNMLDAYTLLDNLPDFRATQPLRFLDFDGTLLISSMLMVSDDLCFGARGPFANAGRPEGYRPMMSTRNLLKFRLCYVFPRKPHGGIEFMVSLMKDELEFLLKDEEFGRYALLLA</sequence>
<comment type="caution">
    <text evidence="4">The sequence shown here is derived from an EMBL/GenBank/DDBJ whole genome shotgun (WGS) entry which is preliminary data.</text>
</comment>
<dbReference type="GeneID" id="70186489"/>
<dbReference type="OrthoDB" id="429813at2759"/>
<dbReference type="RefSeq" id="XP_046009989.1">
    <property type="nucleotide sequence ID" value="XM_046156943.1"/>
</dbReference>
<dbReference type="GO" id="GO:0016747">
    <property type="term" value="F:acyltransferase activity, transferring groups other than amino-acyl groups"/>
    <property type="evidence" value="ECO:0007669"/>
    <property type="project" value="TreeGrafter"/>
</dbReference>
<dbReference type="EMBL" id="JAGTJQ010000007">
    <property type="protein sequence ID" value="KAH7027190.1"/>
    <property type="molecule type" value="Genomic_DNA"/>
</dbReference>
<keyword evidence="5" id="KW-1185">Reference proteome</keyword>
<proteinExistence type="predicted"/>
<evidence type="ECO:0000313" key="4">
    <source>
        <dbReference type="EMBL" id="KAH7027190.1"/>
    </source>
</evidence>
<feature type="region of interest" description="Disordered" evidence="2">
    <location>
        <begin position="244"/>
        <end position="271"/>
    </location>
</feature>
<dbReference type="Gene3D" id="3.30.559.10">
    <property type="entry name" value="Chloramphenicol acetyltransferase-like domain"/>
    <property type="match status" value="2"/>
</dbReference>
<dbReference type="PANTHER" id="PTHR31642">
    <property type="entry name" value="TRICHOTHECENE 3-O-ACETYLTRANSFERASE"/>
    <property type="match status" value="1"/>
</dbReference>
<dbReference type="InterPro" id="IPR023213">
    <property type="entry name" value="CAT-like_dom_sf"/>
</dbReference>
<dbReference type="AlphaFoldDB" id="A0A9P9BRD5"/>
<evidence type="ECO:0000259" key="3">
    <source>
        <dbReference type="Pfam" id="PF22664"/>
    </source>
</evidence>
<dbReference type="Proteomes" id="UP000756346">
    <property type="component" value="Unassembled WGS sequence"/>
</dbReference>
<dbReference type="InterPro" id="IPR054710">
    <property type="entry name" value="Tri101-like_N"/>
</dbReference>
<name>A0A9P9BRD5_9PEZI</name>
<evidence type="ECO:0000313" key="5">
    <source>
        <dbReference type="Proteomes" id="UP000756346"/>
    </source>
</evidence>
<feature type="compositionally biased region" description="Basic and acidic residues" evidence="2">
    <location>
        <begin position="244"/>
        <end position="257"/>
    </location>
</feature>
<feature type="domain" description="Trichothecene 3-O-acetyltransferase-like N-terminal" evidence="3">
    <location>
        <begin position="30"/>
        <end position="179"/>
    </location>
</feature>
<accession>A0A9P9BRD5</accession>
<keyword evidence="1" id="KW-0808">Transferase</keyword>
<dbReference type="Pfam" id="PF22664">
    <property type="entry name" value="TRI-like_N"/>
    <property type="match status" value="1"/>
</dbReference>
<evidence type="ECO:0000256" key="2">
    <source>
        <dbReference type="SAM" id="MobiDB-lite"/>
    </source>
</evidence>
<gene>
    <name evidence="4" type="ORF">B0I36DRAFT_350756</name>
</gene>
<dbReference type="PANTHER" id="PTHR31642:SF310">
    <property type="entry name" value="FATTY ALCOHOL:CAFFEOYL-COA ACYLTRANSFERASE"/>
    <property type="match status" value="1"/>
</dbReference>
<protein>
    <recommendedName>
        <fullName evidence="3">Trichothecene 3-O-acetyltransferase-like N-terminal domain-containing protein</fullName>
    </recommendedName>
</protein>
<organism evidence="4 5">
    <name type="scientific">Microdochium trichocladiopsis</name>
    <dbReference type="NCBI Taxonomy" id="1682393"/>
    <lineage>
        <taxon>Eukaryota</taxon>
        <taxon>Fungi</taxon>
        <taxon>Dikarya</taxon>
        <taxon>Ascomycota</taxon>
        <taxon>Pezizomycotina</taxon>
        <taxon>Sordariomycetes</taxon>
        <taxon>Xylariomycetidae</taxon>
        <taxon>Xylariales</taxon>
        <taxon>Microdochiaceae</taxon>
        <taxon>Microdochium</taxon>
    </lineage>
</organism>
<reference evidence="4" key="1">
    <citation type="journal article" date="2021" name="Nat. Commun.">
        <title>Genetic determinants of endophytism in the Arabidopsis root mycobiome.</title>
        <authorList>
            <person name="Mesny F."/>
            <person name="Miyauchi S."/>
            <person name="Thiergart T."/>
            <person name="Pickel B."/>
            <person name="Atanasova L."/>
            <person name="Karlsson M."/>
            <person name="Huettel B."/>
            <person name="Barry K.W."/>
            <person name="Haridas S."/>
            <person name="Chen C."/>
            <person name="Bauer D."/>
            <person name="Andreopoulos W."/>
            <person name="Pangilinan J."/>
            <person name="LaButti K."/>
            <person name="Riley R."/>
            <person name="Lipzen A."/>
            <person name="Clum A."/>
            <person name="Drula E."/>
            <person name="Henrissat B."/>
            <person name="Kohler A."/>
            <person name="Grigoriev I.V."/>
            <person name="Martin F.M."/>
            <person name="Hacquard S."/>
        </authorList>
    </citation>
    <scope>NUCLEOTIDE SEQUENCE</scope>
    <source>
        <strain evidence="4">MPI-CAGE-CH-0230</strain>
    </source>
</reference>
<evidence type="ECO:0000256" key="1">
    <source>
        <dbReference type="ARBA" id="ARBA00022679"/>
    </source>
</evidence>